<proteinExistence type="predicted"/>
<organism evidence="1 2">
    <name type="scientific">Portunus trituberculatus</name>
    <name type="common">Swimming crab</name>
    <name type="synonym">Neptunus trituberculatus</name>
    <dbReference type="NCBI Taxonomy" id="210409"/>
    <lineage>
        <taxon>Eukaryota</taxon>
        <taxon>Metazoa</taxon>
        <taxon>Ecdysozoa</taxon>
        <taxon>Arthropoda</taxon>
        <taxon>Crustacea</taxon>
        <taxon>Multicrustacea</taxon>
        <taxon>Malacostraca</taxon>
        <taxon>Eumalacostraca</taxon>
        <taxon>Eucarida</taxon>
        <taxon>Decapoda</taxon>
        <taxon>Pleocyemata</taxon>
        <taxon>Brachyura</taxon>
        <taxon>Eubrachyura</taxon>
        <taxon>Portunoidea</taxon>
        <taxon>Portunidae</taxon>
        <taxon>Portuninae</taxon>
        <taxon>Portunus</taxon>
    </lineage>
</organism>
<comment type="caution">
    <text evidence="1">The sequence shown here is derived from an EMBL/GenBank/DDBJ whole genome shotgun (WGS) entry which is preliminary data.</text>
</comment>
<reference evidence="1 2" key="1">
    <citation type="submission" date="2019-05" db="EMBL/GenBank/DDBJ databases">
        <title>Another draft genome of Portunus trituberculatus and its Hox gene families provides insights of decapod evolution.</title>
        <authorList>
            <person name="Jeong J.-H."/>
            <person name="Song I."/>
            <person name="Kim S."/>
            <person name="Choi T."/>
            <person name="Kim D."/>
            <person name="Ryu S."/>
            <person name="Kim W."/>
        </authorList>
    </citation>
    <scope>NUCLEOTIDE SEQUENCE [LARGE SCALE GENOMIC DNA]</scope>
    <source>
        <tissue evidence="1">Muscle</tissue>
    </source>
</reference>
<dbReference type="Proteomes" id="UP000324222">
    <property type="component" value="Unassembled WGS sequence"/>
</dbReference>
<evidence type="ECO:0000313" key="1">
    <source>
        <dbReference type="EMBL" id="MPD00939.1"/>
    </source>
</evidence>
<gene>
    <name evidence="1" type="ORF">E2C01_096445</name>
</gene>
<dbReference type="EMBL" id="VSRR010125017">
    <property type="protein sequence ID" value="MPD00939.1"/>
    <property type="molecule type" value="Genomic_DNA"/>
</dbReference>
<protein>
    <submittedName>
        <fullName evidence="1">Uncharacterized protein</fullName>
    </submittedName>
</protein>
<accession>A0A5B7K710</accession>
<dbReference type="AlphaFoldDB" id="A0A5B7K710"/>
<sequence>MSSSFTLSICYLSSCPSFLSVLVSLSTHPLSHSITLSVSHCCTESFYCTLSPTTLFLLLCHPVSPPTSPLPHLSLRHPSSSHTLCNFGSVPTSSFLPHPLVSRCPAKLLCVVVTDN</sequence>
<name>A0A5B7K710_PORTR</name>
<keyword evidence="2" id="KW-1185">Reference proteome</keyword>
<evidence type="ECO:0000313" key="2">
    <source>
        <dbReference type="Proteomes" id="UP000324222"/>
    </source>
</evidence>